<dbReference type="PROSITE" id="PS50030">
    <property type="entry name" value="UBA"/>
    <property type="match status" value="1"/>
</dbReference>
<keyword evidence="5 7" id="KW-0833">Ubl conjugation pathway</keyword>
<name>A0A061D573_BABBI</name>
<evidence type="ECO:0000256" key="7">
    <source>
        <dbReference type="PROSITE-ProRule" id="PRU00104"/>
    </source>
</evidence>
<dbReference type="RefSeq" id="XP_012768007.1">
    <property type="nucleotide sequence ID" value="XM_012912553.1"/>
</dbReference>
<feature type="domain" description="HECT" evidence="10">
    <location>
        <begin position="3885"/>
        <end position="4220"/>
    </location>
</feature>
<reference evidence="12" key="1">
    <citation type="submission" date="2014-06" db="EMBL/GenBank/DDBJ databases">
        <authorList>
            <person name="Aslett M."/>
            <person name="De Silva N."/>
        </authorList>
    </citation>
    <scope>NUCLEOTIDE SEQUENCE [LARGE SCALE GENOMIC DNA]</scope>
    <source>
        <strain evidence="12">Bond</strain>
    </source>
</reference>
<dbReference type="Pfam" id="PF14377">
    <property type="entry name" value="UBM"/>
    <property type="match status" value="1"/>
</dbReference>
<evidence type="ECO:0000313" key="11">
    <source>
        <dbReference type="EMBL" id="CDR95821.1"/>
    </source>
</evidence>
<dbReference type="InterPro" id="IPR050409">
    <property type="entry name" value="E3_ubiq-protein_ligase"/>
</dbReference>
<dbReference type="Pfam" id="PF06025">
    <property type="entry name" value="DUF913"/>
    <property type="match status" value="1"/>
</dbReference>
<dbReference type="Pfam" id="PF00632">
    <property type="entry name" value="HECT"/>
    <property type="match status" value="1"/>
</dbReference>
<dbReference type="EMBL" id="LK391708">
    <property type="protein sequence ID" value="CDR95821.1"/>
    <property type="molecule type" value="Genomic_DNA"/>
</dbReference>
<evidence type="ECO:0000259" key="10">
    <source>
        <dbReference type="PROSITE" id="PS50237"/>
    </source>
</evidence>
<dbReference type="SUPFAM" id="SSF48371">
    <property type="entry name" value="ARM repeat"/>
    <property type="match status" value="1"/>
</dbReference>
<dbReference type="GO" id="GO:0006511">
    <property type="term" value="P:ubiquitin-dependent protein catabolic process"/>
    <property type="evidence" value="ECO:0007669"/>
    <property type="project" value="TreeGrafter"/>
</dbReference>
<feature type="region of interest" description="Disordered" evidence="8">
    <location>
        <begin position="1540"/>
        <end position="1561"/>
    </location>
</feature>
<proteinExistence type="inferred from homology"/>
<dbReference type="InterPro" id="IPR010309">
    <property type="entry name" value="E3_Ub_ligase_DUF908"/>
</dbReference>
<feature type="compositionally biased region" description="Low complexity" evidence="8">
    <location>
        <begin position="3129"/>
        <end position="3143"/>
    </location>
</feature>
<dbReference type="InterPro" id="IPR010314">
    <property type="entry name" value="E3_Ub_ligase_DUF913"/>
</dbReference>
<evidence type="ECO:0000256" key="8">
    <source>
        <dbReference type="SAM" id="MobiDB-lite"/>
    </source>
</evidence>
<dbReference type="Gene3D" id="1.10.8.10">
    <property type="entry name" value="DNA helicase RuvA subunit, C-terminal domain"/>
    <property type="match status" value="1"/>
</dbReference>
<sequence>MKIGKPRGDNHKLVLAGLQASQRNFIELLAACSSEDLCLHLESFTQWVWEKSDILCWAPVLNRFDDIFSSYLESYRGYVKGEHESVTTFYNKESLRLVCNALKASVMIVENCTSKSIYNSLELLVSFLDDVHPEVVFQATKLLCVYFSRQRKQTTPKDVPEVSVRISILSQTPLADSTCHIYMTKPPPAAPSSEHDVYDSDGSESSENLSYSDVLEFYVRKNEYFLSVDSYIEIGQEVVRGSDSSKLRIPVPDVLNLQSDVGAGKAAEYPKTTEGNKRFAAAVSAWKSSLSTPLDIYKHVVKSMRHLIRKYKVEDCYFAELKHKVCKVFSLYFPFWQRKAVEIRICALICMLIVKNSSYAQFLNYNPSFLLELTHMIKRHRELDRSTMVIVTELLSAMVHDGIHGKTLANLLGLNTAHGIFSKVLRYYLCHIHDKAPLPPLLCFKPPVETKQFPTTNQLWAHHHPTGVHVMTEECVTNLQLRGSVVLGELYLSEWDYSLRLDTEEDRANVQDKEDSMRILLQLLVVFYTFISSHGCSNALTNTSVLEGVAHFVRNPDPIYLPVVIYVVQVLEALLDYNQHVSRTLRNDLKVFHIFVSRMQFDMYQIKHFAPFENPVAEATPWPKGWKMPQCKDVVTLRSYWMSMCDMSARRFLLKTLIHNVDAASRSVVGRNDTIDHDLFAATGAIIPMLHMVFARPQTYGLSVYSSAINLISDALSEDPLLQEELHTMDIIPAMMRSICSDNLKSEDCLNVVPNVICDVLLHRSGREYMKKVNYTPILKLVDIITQKDFVLFDRFGEVASTIGMSLDSIVKNNESSNAVILDRIIKVMYELLQEALTFPPFNPQDSVQCAKDFEAYMHEFRTHSVEITAEILSSLDNIERHDFFADRIAHLGKCLSTYLRSGQTLSHFVSCDGLKLLYQLCTVPCLPPLSALIYSQHPLALLLKSILTHAPVPCISYLHGLCRPYVKQPVRCCMPRTDEEVTRNLEYLRMFHAISYTMYLIYRNGHNMYEACCSGRFQMGATTISRCDMHMTLSAYLKNVITALPYLTKQFFLTTNEGDLETFFILSGKHTPHEHPQLKAYKILNRDSKNAQTSESSFSANDLFWSSQFAYSYSSHNPAYNNSPSPNLSDDKFKMNIEVCRLCLVTCKAFVYAINPIIDKALKSSNLKNTCLRNFIANHTVSLTLLCINMLNSAPSLVNIASGSGLLIEGMDCVNTARFVAETMEVTYKLFVDDRNVGTIYMLPFAIFCEMNGMMYLKDAFEYMITMYLGCALAFALRVHAGLTPADVLGANFRGNEKQLMTVVDLVKTFDLKKLKHAMGLFGRSLQICLGFFAKICYARPESTTSNITALKNFLATPAFEKVFRRDVRPLSELMTAAATMAGSVCWEWLQVIASVSSTAPSNGTASLYFYISTKLLTSLLKVQVNMWDYLSPPRQKDLRTKLDRSKAPRDGEDQESDSAGGAVPLTPRCAGRHHCCVQDVAIDGETDAAPTSAFTSEASRSILLEMGFSESEIVRAVTETGRNDVTSLADWLVNHPYSQSPRSRDSDRNAITIDTSDDIPTGTENLTGHKLAVRNMPMFYFECEDTSDDDLWTFVHFERHSTFTSPDPNQVKNDFATKFIDTLLYLSTKMSSSLCTIFEYMVRALATPMPLMINGKYASSTGGFNQESISVLLQHICNCLDTLFNRLSAANFPLDKDGIASVFCPVFFYDELAKGAAIDATVLAGKPAVDAAYNSDIVQLHEQLLGMFYILAQLIGKRVSIGSEFLNDVNNPMDVILNMVEYFQKLRYDAHSSGLLTFAGIGMKPSLSGIPLSLPEWCLHNEVPRGQGNESKSTGRYKIDYVIIKNGFLRNSPDPQMSSPPPFFKYALACISEMLRRHPLIGFYNLMSSSIDLSKNVELLSATKSTPFMSKSSQKKLVRTCLNILECFPGLDGDVTFSVLSILEALTEIYSNVRELLHYKRLPPQENYPAHFNRKLDFEDVIGADAASILLMIPKSARCKGMLKLIAKILLHCMENSSMLRSAIEKRVLQLLSANGCEPVALSTLVEEVAPFAKKDPAMLLEILQKQCVMTLEEGATDVDLSNARVTLQHASRISELLESNRDLMTPGNIPVLESSNKDHTAVADYDVLLRNILRILVVHMQIFCNIQGLTRPSSTSGDSSKPAYPLALTIHGLFYLLNSFCHNFPIAANSTRLPKAEYDLPYKPFPWKVNMIDVKDSHLVLIQMFRRVLPMICALSAPSPKGHSTKESNQDIASANKLVMTTMSGFLNSIVFICSTSMKMCVSVVEEIKMVLQFLVGLSARDYSTNPFAVALYTVCDVLHNVLQLRFGDGARADLSADSVFQINKSLVSILNKLDLNTEDSSTLCGGIIRALVLLTAPEKNAALAVGSPDKEDDEYSYQDEDDMEVIEVSSSSSELDDMQLESQEDMSETDSEELEEYMEDAMDEDVATDSSGTDSDGSDGDSDDESQYDSESDNSDDSSDSGDLDTEDGSVNNDDVDMALPHQVDENYTEIPSSDSESHSSMDEVDEDEDDDDAPRIRVVGELDESHEETITGVMDDTRPHLNIAEDDNNELTSGYSSSSDEGGNDNGAPMLPEPSTTASAGNNVSINITDPSATLPVAGNSSIRIQIEFGGQGDVHYVDPTRAQPHTTQHRVARVTRAAPEATSNDAGSTDRSDTWAFSGDLAVPARHPMLTSTRKSSAGATDPDSALINLIAMGLPRIQLPKSPSVDSAEASIEQQPEAMEVDEAPSEDITGSVSVCSGHNDVAEEDPLPSSDSTDLRLVYVNHGLERIAAALRIRYGDLFVLANMDPSVLAELPEEMRDEIIQQQLHTIDADALEALRQSHPLPDIPQSVPPARNEDMPYIEALPRVLRLQVMRSMYGATTSRSDPSHSSRLQTMDSSILSALVPALRSQLFTGSSHEFFESLAPELVGTRFGHHHVHMAGHDADGEAVNGSAGVRALLSGGTESSEHVRGGANSQQLPGLTFGLIIGEFRDGNNPRVRNTAGQRGRNTVGSRRMGPTPFRRRMDTNTRGMNLNNIVMHGDRVPRVTRSVVNAMDALGAAAHGATDRAAAAASALEPIIINDRGRNGIDTRILQTIPQLFNTLNPQVLNMLHTAERFIISTAPTASQPPSSTPEAPARTDSHAINTCERVIENAVRYIPHSSCEQREEPSGDVICQVLDTCRGPRNYFAEADIVAICKIIYLKDELNKKIYFKLLHNLLLMDEQTCHTVLRCFLSIMHASILALTNNYVSTIKTDKFFSTLPRLCNSKKDDFPPAHLYGRLPYRHVSLDGRLDADARQHNSFFMGTVSEAVNMGCVDMGIGCSSYVSCERVLEQLRSLLIALPGAMQFFGMPIAPSASDEGSSRSDSRSKRSKVSGPKSEKRSPHRHLYPIGFLFMATATKMFQSSPKLMNHLMMVIQHLVVSPETLNVHGALVAPVSLDDSSNASHVAGATPPENHDSVEMASGDEDGSAGRGDDTMNTSVDSSQASNSHRSQDDSILRVKQDILNKLDKDAVNLFLDIHTSWCHRSNWLLSCNTMRDGSSSAHLQLVARIMSALLLSEKHASNVREFFISRLNELIGVLCKSSLDMQAQRGEIIEADNENVILFEGVSISALEHRIAAMVRIVTFVNEMFTEVHKAETADSSVKSNRPAMLNEFYSNVNLDRLWRALDYTLTDLVRLATQQSNSDTKDPRSSQSLNGRDVLLDNPNIVECLMMLVPLIDAFMNVTQIRVALDYMLDDVSELDNAMSFVNFDYELPDGNLDFIAVCHQERVPPKKEPWDCDESSVEISPNHLSLIYFTERQTRVLNCLIKQTPSLLSTSFAPIVRLAPNCLNFDIKRHYFRQKLKEARQGLRLDTVRINVRREHVFLDSYHQLRLRTGDEMKGKLAVTFGGEEGVDAGGLTREWFNILAKEMFNPNYGLFCREGRKQEFNHPNPLSGINPDHLNFFKFIGRVIGKAVYDGQHIDAYFCRSFYKHMLCRKITPADAESVDPEFYENLTSINNCRLEDLGLELYFSTEIDEFGKVKVIDLIPDGRNIPVTDDNKHKYIELLCRHKVTNGIKDQLDAFMSGFRELISPDLISIFDHKELELLISGTPTIDLANLRENVEYVNYNKNSKQIVWLWEFLEGLDQSNLAAFLQFVTGTSRVPIGGFKNLMGMRGPQRISIHRTCNSERLPSAHTCFNQLDLPAYTTREKLAQKMLQAILEGKEGFGFI</sequence>
<evidence type="ECO:0000256" key="2">
    <source>
        <dbReference type="ARBA" id="ARBA00004906"/>
    </source>
</evidence>
<feature type="compositionally biased region" description="Basic and acidic residues" evidence="8">
    <location>
        <begin position="1440"/>
        <end position="1453"/>
    </location>
</feature>
<feature type="region of interest" description="Disordered" evidence="8">
    <location>
        <begin position="2660"/>
        <end position="2679"/>
    </location>
</feature>
<comment type="catalytic activity">
    <reaction evidence="1">
        <text>S-ubiquitinyl-[E2 ubiquitin-conjugating enzyme]-L-cysteine + [acceptor protein]-L-lysine = [E2 ubiquitin-conjugating enzyme]-L-cysteine + N(6)-ubiquitinyl-[acceptor protein]-L-lysine.</text>
        <dbReference type="EC" id="2.3.2.26"/>
    </reaction>
</comment>
<dbReference type="Gene3D" id="3.30.2410.10">
    <property type="entry name" value="Hect, E3 ligase catalytic domain"/>
    <property type="match status" value="1"/>
</dbReference>
<feature type="region of interest" description="Disordered" evidence="8">
    <location>
        <begin position="3364"/>
        <end position="3392"/>
    </location>
</feature>
<dbReference type="OMA" id="RKQEFNH"/>
<dbReference type="Gene3D" id="3.90.1750.10">
    <property type="entry name" value="Hect, E3 ligase catalytic domains"/>
    <property type="match status" value="1"/>
</dbReference>
<organism evidence="11 12">
    <name type="scientific">Babesia bigemina</name>
    <dbReference type="NCBI Taxonomy" id="5866"/>
    <lineage>
        <taxon>Eukaryota</taxon>
        <taxon>Sar</taxon>
        <taxon>Alveolata</taxon>
        <taxon>Apicomplexa</taxon>
        <taxon>Aconoidasida</taxon>
        <taxon>Piroplasmida</taxon>
        <taxon>Babesiidae</taxon>
        <taxon>Babesia</taxon>
    </lineage>
</organism>
<dbReference type="GeneID" id="24564362"/>
<evidence type="ECO:0000256" key="6">
    <source>
        <dbReference type="ARBA" id="ARBA00034494"/>
    </source>
</evidence>
<feature type="compositionally biased region" description="Acidic residues" evidence="8">
    <location>
        <begin position="2460"/>
        <end position="2492"/>
    </location>
</feature>
<dbReference type="FunFam" id="3.30.2160.10:FF:000001">
    <property type="entry name" value="E3 ubiquitin-protein ligase NEDD4-like"/>
    <property type="match status" value="1"/>
</dbReference>
<dbReference type="VEuPathDB" id="PiroplasmaDB:BBBOND_0209740"/>
<feature type="compositionally biased region" description="Polar residues" evidence="8">
    <location>
        <begin position="3006"/>
        <end position="3018"/>
    </location>
</feature>
<dbReference type="PANTHER" id="PTHR11254">
    <property type="entry name" value="HECT DOMAIN UBIQUITIN-PROTEIN LIGASE"/>
    <property type="match status" value="1"/>
</dbReference>
<evidence type="ECO:0000256" key="4">
    <source>
        <dbReference type="ARBA" id="ARBA00022679"/>
    </source>
</evidence>
<dbReference type="Gene3D" id="3.30.2160.10">
    <property type="entry name" value="Hect, E3 ligase catalytic domain"/>
    <property type="match status" value="1"/>
</dbReference>
<evidence type="ECO:0000256" key="1">
    <source>
        <dbReference type="ARBA" id="ARBA00000885"/>
    </source>
</evidence>
<dbReference type="GO" id="GO:0000209">
    <property type="term" value="P:protein polyubiquitination"/>
    <property type="evidence" value="ECO:0007669"/>
    <property type="project" value="TreeGrafter"/>
</dbReference>
<dbReference type="Proteomes" id="UP000033188">
    <property type="component" value="Chromosome 2"/>
</dbReference>
<dbReference type="OrthoDB" id="8068875at2759"/>
<dbReference type="InterPro" id="IPR015940">
    <property type="entry name" value="UBA"/>
</dbReference>
<evidence type="ECO:0000313" key="12">
    <source>
        <dbReference type="Proteomes" id="UP000033188"/>
    </source>
</evidence>
<feature type="region of interest" description="Disordered" evidence="8">
    <location>
        <begin position="3006"/>
        <end position="3025"/>
    </location>
</feature>
<feature type="region of interest" description="Disordered" evidence="8">
    <location>
        <begin position="3450"/>
        <end position="3502"/>
    </location>
</feature>
<dbReference type="UniPathway" id="UPA00143"/>
<feature type="compositionally biased region" description="Acidic residues" evidence="8">
    <location>
        <begin position="2527"/>
        <end position="2537"/>
    </location>
</feature>
<feature type="compositionally biased region" description="Polar residues" evidence="8">
    <location>
        <begin position="2599"/>
        <end position="2610"/>
    </location>
</feature>
<keyword evidence="4" id="KW-0808">Transferase</keyword>
<dbReference type="Pfam" id="PF06012">
    <property type="entry name" value="DUF908"/>
    <property type="match status" value="2"/>
</dbReference>
<feature type="active site" description="Glycyl thioester intermediate" evidence="7">
    <location>
        <position position="4187"/>
    </location>
</feature>
<feature type="domain" description="UBA" evidence="9">
    <location>
        <begin position="1495"/>
        <end position="1537"/>
    </location>
</feature>
<dbReference type="CDD" id="cd00078">
    <property type="entry name" value="HECTc"/>
    <property type="match status" value="1"/>
</dbReference>
<comment type="pathway">
    <text evidence="2">Protein modification; protein ubiquitination.</text>
</comment>
<dbReference type="SMART" id="SM00119">
    <property type="entry name" value="HECTc"/>
    <property type="match status" value="1"/>
</dbReference>
<dbReference type="SUPFAM" id="SSF56204">
    <property type="entry name" value="Hect, E3 ligase catalytic domain"/>
    <property type="match status" value="1"/>
</dbReference>
<dbReference type="KEGG" id="bbig:BBBOND_0209740"/>
<evidence type="ECO:0000256" key="3">
    <source>
        <dbReference type="ARBA" id="ARBA00012485"/>
    </source>
</evidence>
<feature type="region of interest" description="Disordered" evidence="8">
    <location>
        <begin position="185"/>
        <end position="207"/>
    </location>
</feature>
<dbReference type="FunFam" id="3.30.2410.10:FF:000009">
    <property type="entry name" value="Probable E3 ubiquitin-protein ligase HECTD2"/>
    <property type="match status" value="1"/>
</dbReference>
<keyword evidence="12" id="KW-1185">Reference proteome</keyword>
<feature type="compositionally biased region" description="Acidic residues" evidence="8">
    <location>
        <begin position="2418"/>
        <end position="2451"/>
    </location>
</feature>
<comment type="similarity">
    <text evidence="6">Belongs to the UPL family. TOM1/PTR1 subfamily.</text>
</comment>
<dbReference type="InterPro" id="IPR035983">
    <property type="entry name" value="Hect_E3_ubiquitin_ligase"/>
</dbReference>
<dbReference type="GO" id="GO:0005737">
    <property type="term" value="C:cytoplasm"/>
    <property type="evidence" value="ECO:0007669"/>
    <property type="project" value="TreeGrafter"/>
</dbReference>
<feature type="compositionally biased region" description="Polar residues" evidence="8">
    <location>
        <begin position="3484"/>
        <end position="3498"/>
    </location>
</feature>
<evidence type="ECO:0000259" key="9">
    <source>
        <dbReference type="PROSITE" id="PS50030"/>
    </source>
</evidence>
<dbReference type="InterPro" id="IPR016024">
    <property type="entry name" value="ARM-type_fold"/>
</dbReference>
<dbReference type="FunFam" id="3.90.1750.10:FF:000003">
    <property type="entry name" value="E3 ubiquitin-protein ligase UPL1"/>
    <property type="match status" value="1"/>
</dbReference>
<evidence type="ECO:0000256" key="5">
    <source>
        <dbReference type="ARBA" id="ARBA00022786"/>
    </source>
</evidence>
<feature type="region of interest" description="Disordered" evidence="8">
    <location>
        <begin position="3129"/>
        <end position="3148"/>
    </location>
</feature>
<dbReference type="GO" id="GO:0061630">
    <property type="term" value="F:ubiquitin protein ligase activity"/>
    <property type="evidence" value="ECO:0007669"/>
    <property type="project" value="UniProtKB-EC"/>
</dbReference>
<protein>
    <recommendedName>
        <fullName evidence="3">HECT-type E3 ubiquitin transferase</fullName>
        <ecNumber evidence="3">2.3.2.26</ecNumber>
    </recommendedName>
</protein>
<dbReference type="InterPro" id="IPR000569">
    <property type="entry name" value="HECT_dom"/>
</dbReference>
<gene>
    <name evidence="11" type="ORF">BBBOND_0209740</name>
</gene>
<dbReference type="PANTHER" id="PTHR11254:SF67">
    <property type="entry name" value="E3 UBIQUITIN-PROTEIN LIGASE HUWE1"/>
    <property type="match status" value="1"/>
</dbReference>
<dbReference type="EC" id="2.3.2.26" evidence="3"/>
<dbReference type="STRING" id="5866.A0A061D573"/>
<accession>A0A061D573</accession>
<dbReference type="InterPro" id="IPR025527">
    <property type="entry name" value="HUWE1/Rev1_UBM"/>
</dbReference>
<dbReference type="PROSITE" id="PS50237">
    <property type="entry name" value="HECT"/>
    <property type="match status" value="1"/>
</dbReference>
<feature type="region of interest" description="Disordered" evidence="8">
    <location>
        <begin position="2411"/>
        <end position="2610"/>
    </location>
</feature>
<feature type="region of interest" description="Disordered" evidence="8">
    <location>
        <begin position="1440"/>
        <end position="1467"/>
    </location>
</feature>